<gene>
    <name evidence="5" type="ORF">AOL_s00097g94</name>
</gene>
<feature type="repeat" description="ANK" evidence="3">
    <location>
        <begin position="626"/>
        <end position="658"/>
    </location>
</feature>
<evidence type="ECO:0000313" key="6">
    <source>
        <dbReference type="Proteomes" id="UP000008784"/>
    </source>
</evidence>
<protein>
    <submittedName>
        <fullName evidence="5">Uncharacterized protein</fullName>
    </submittedName>
</protein>
<comment type="caution">
    <text evidence="5">The sequence shown here is derived from an EMBL/GenBank/DDBJ whole genome shotgun (WGS) entry which is preliminary data.</text>
</comment>
<feature type="region of interest" description="Disordered" evidence="4">
    <location>
        <begin position="29"/>
        <end position="50"/>
    </location>
</feature>
<evidence type="ECO:0000256" key="1">
    <source>
        <dbReference type="ARBA" id="ARBA00022737"/>
    </source>
</evidence>
<accession>G1XIB7</accession>
<dbReference type="InterPro" id="IPR036770">
    <property type="entry name" value="Ankyrin_rpt-contain_sf"/>
</dbReference>
<organism evidence="5 6">
    <name type="scientific">Arthrobotrys oligospora (strain ATCC 24927 / CBS 115.81 / DSM 1491)</name>
    <name type="common">Nematode-trapping fungus</name>
    <name type="synonym">Didymozoophaga oligospora</name>
    <dbReference type="NCBI Taxonomy" id="756982"/>
    <lineage>
        <taxon>Eukaryota</taxon>
        <taxon>Fungi</taxon>
        <taxon>Dikarya</taxon>
        <taxon>Ascomycota</taxon>
        <taxon>Pezizomycotina</taxon>
        <taxon>Orbiliomycetes</taxon>
        <taxon>Orbiliales</taxon>
        <taxon>Orbiliaceae</taxon>
        <taxon>Orbilia</taxon>
        <taxon>Orbilia oligospora</taxon>
    </lineage>
</organism>
<dbReference type="EMBL" id="ADOT01000172">
    <property type="protein sequence ID" value="EGX47048.1"/>
    <property type="molecule type" value="Genomic_DNA"/>
</dbReference>
<evidence type="ECO:0000256" key="4">
    <source>
        <dbReference type="SAM" id="MobiDB-lite"/>
    </source>
</evidence>
<dbReference type="GO" id="GO:0005886">
    <property type="term" value="C:plasma membrane"/>
    <property type="evidence" value="ECO:0007669"/>
    <property type="project" value="TreeGrafter"/>
</dbReference>
<dbReference type="InterPro" id="IPR002110">
    <property type="entry name" value="Ankyrin_rpt"/>
</dbReference>
<dbReference type="AlphaFoldDB" id="G1XIB7"/>
<proteinExistence type="predicted"/>
<dbReference type="CDD" id="cd12885">
    <property type="entry name" value="SPRY_RanBP_like"/>
    <property type="match status" value="1"/>
</dbReference>
<dbReference type="PROSITE" id="PS50297">
    <property type="entry name" value="ANK_REP_REGION"/>
    <property type="match status" value="1"/>
</dbReference>
<keyword evidence="6" id="KW-1185">Reference proteome</keyword>
<keyword evidence="1" id="KW-0677">Repeat</keyword>
<keyword evidence="2 3" id="KW-0040">ANK repeat</keyword>
<dbReference type="PANTHER" id="PTHR24186">
    <property type="entry name" value="PROTEIN PHOSPHATASE 1 REGULATORY SUBUNIT"/>
    <property type="match status" value="1"/>
</dbReference>
<evidence type="ECO:0000313" key="5">
    <source>
        <dbReference type="EMBL" id="EGX47048.1"/>
    </source>
</evidence>
<dbReference type="RefSeq" id="XP_011124229.1">
    <property type="nucleotide sequence ID" value="XM_011125927.1"/>
</dbReference>
<dbReference type="InterPro" id="IPR043136">
    <property type="entry name" value="B30.2/SPRY_sf"/>
</dbReference>
<dbReference type="InParanoid" id="G1XIB7"/>
<dbReference type="PROSITE" id="PS50088">
    <property type="entry name" value="ANK_REPEAT"/>
    <property type="match status" value="1"/>
</dbReference>
<reference evidence="5 6" key="1">
    <citation type="journal article" date="2011" name="PLoS Pathog.">
        <title>Genomic and proteomic analyses of the fungus Arthrobotrys oligospora provide insights into nematode-trap formation.</title>
        <authorList>
            <person name="Yang J."/>
            <person name="Wang L."/>
            <person name="Ji X."/>
            <person name="Feng Y."/>
            <person name="Li X."/>
            <person name="Zou C."/>
            <person name="Xu J."/>
            <person name="Ren Y."/>
            <person name="Mi Q."/>
            <person name="Wu J."/>
            <person name="Liu S."/>
            <person name="Liu Y."/>
            <person name="Huang X."/>
            <person name="Wang H."/>
            <person name="Niu X."/>
            <person name="Li J."/>
            <person name="Liang L."/>
            <person name="Luo Y."/>
            <person name="Ji K."/>
            <person name="Zhou W."/>
            <person name="Yu Z."/>
            <person name="Li G."/>
            <person name="Liu Y."/>
            <person name="Li L."/>
            <person name="Qiao M."/>
            <person name="Feng L."/>
            <person name="Zhang K.-Q."/>
        </authorList>
    </citation>
    <scope>NUCLEOTIDE SEQUENCE [LARGE SCALE GENOMIC DNA]</scope>
    <source>
        <strain evidence="6">ATCC 24927 / CBS 115.81 / DSM 1491</strain>
    </source>
</reference>
<evidence type="ECO:0000256" key="3">
    <source>
        <dbReference type="PROSITE-ProRule" id="PRU00023"/>
    </source>
</evidence>
<dbReference type="Proteomes" id="UP000008784">
    <property type="component" value="Unassembled WGS sequence"/>
</dbReference>
<dbReference type="STRING" id="756982.G1XIB7"/>
<dbReference type="SMART" id="SM00248">
    <property type="entry name" value="ANK"/>
    <property type="match status" value="2"/>
</dbReference>
<evidence type="ECO:0000256" key="2">
    <source>
        <dbReference type="ARBA" id="ARBA00023043"/>
    </source>
</evidence>
<name>G1XIB7_ARTOA</name>
<dbReference type="HOGENOM" id="CLU_298959_0_0_1"/>
<dbReference type="Pfam" id="PF00023">
    <property type="entry name" value="Ank"/>
    <property type="match status" value="1"/>
</dbReference>
<dbReference type="Gene3D" id="1.25.40.20">
    <property type="entry name" value="Ankyrin repeat-containing domain"/>
    <property type="match status" value="1"/>
</dbReference>
<dbReference type="Gene3D" id="2.60.120.920">
    <property type="match status" value="1"/>
</dbReference>
<dbReference type="SUPFAM" id="SSF48403">
    <property type="entry name" value="Ankyrin repeat"/>
    <property type="match status" value="1"/>
</dbReference>
<dbReference type="InterPro" id="IPR044736">
    <property type="entry name" value="Gid1/RanBPM/SPLA_SPRY"/>
</dbReference>
<dbReference type="PANTHER" id="PTHR24186:SF46">
    <property type="entry name" value="PROTEIN ACCELERATED CELL DEATH 6-LIKE"/>
    <property type="match status" value="1"/>
</dbReference>
<sequence length="1004" mass="116127">MYIVRAITNPNFQEQHLPWDPPQDLIQTFGDPRRQKSAPSPPKKSRRVDGPSRIRKLRYETVYLWNHLEALATYYSRKKVQSDPDWMTLRELFIELTHKKNIWQSWYSWCLFSQSRGKDLKVDASGDHGFYRHYQIPVSPLCALLRLPGCEYLIELYCYAAGWPTKNLVHEPHMVFTDLRSRDYNQLYRLLSNRMPRFDNWDAPDSLSLCVVISCSESLGFGNGTLSDSQISDALRFFTSNSSVQLTTSAIMTVLLTLPFLDKYEKLVDDAVFGRFLLKPPPSLLDILMLKDSDVQSVSAKRDAIKAFEIFFVEAVQSFIETESDYTYRFNRWRVLRLLIARGAPFDPNADGDAIFSCLVKKIKLTPNFSTFMEHDFNIFEDLLDLGYGSSKSASKHLFAVARIGYLNLFQKLIRGNPGILNQVDKSGCSVMHVLFQRVDNRMKIFGNLESLFNEIYTIQPDDDELGQTALHTLCSQDNVLDYPDGHFDNELWHTHFRPWYCDISDSKVENDLLILQKLESASIDLNSRTKSLATPLAMALQHQRPSFLLQFLNVLQQRNEPKEYHFSVILSCDIDHRNILHYAVGRGSLRCDKEQKDLIEVIETIFASLSEEQQQLLLNGQNLSDGFTPLHAAASQGYIHLIRFFLRYRPDVKLESTEGFPAIHYLVDGRAFEKAMTSECSHRRIPATETPTVHSEARDVIEGEDVLVSLLGDIQGTEKYARMFANLQCLVLQGNWEDLHEILNTRGVNPLYEDDNGWNKFHMETVYNEVWNESTKPALDMGPLPTPSRLEYHWEVGTGNVKLDSDKLRIKCFDRYAPNDASIFLADNFISPVPSRFYFEATLTSKPLYSYTEEWTVDFEIGLMASPFDTKQWPYRDSRLTVYWNSAGRFVYNYAEFPTARVWDWEFPNYRFSGVLGVGFDYPTGKIYFTRDGRLVGAICKVSKRARWRPGIRWPYTGPADMSLNFGSRSFKFLDWEAPIEEIEAICEQRKEERLKPKREDEV</sequence>
<dbReference type="GeneID" id="22895763"/>